<evidence type="ECO:0000259" key="3">
    <source>
        <dbReference type="PROSITE" id="PS00022"/>
    </source>
</evidence>
<feature type="domain" description="EGF-like" evidence="3">
    <location>
        <begin position="966"/>
        <end position="977"/>
    </location>
</feature>
<evidence type="ECO:0000313" key="6">
    <source>
        <dbReference type="WBParaSite" id="L893_g3164.t1"/>
    </source>
</evidence>
<feature type="signal peptide" evidence="2">
    <location>
        <begin position="1"/>
        <end position="18"/>
    </location>
</feature>
<organism evidence="5 6">
    <name type="scientific">Steinernema glaseri</name>
    <dbReference type="NCBI Taxonomy" id="37863"/>
    <lineage>
        <taxon>Eukaryota</taxon>
        <taxon>Metazoa</taxon>
        <taxon>Ecdysozoa</taxon>
        <taxon>Nematoda</taxon>
        <taxon>Chromadorea</taxon>
        <taxon>Rhabditida</taxon>
        <taxon>Tylenchina</taxon>
        <taxon>Panagrolaimomorpha</taxon>
        <taxon>Strongyloidoidea</taxon>
        <taxon>Steinernematidae</taxon>
        <taxon>Steinernema</taxon>
    </lineage>
</organism>
<keyword evidence="2" id="KW-0732">Signal</keyword>
<accession>A0A1I8A0H0</accession>
<evidence type="ECO:0000313" key="5">
    <source>
        <dbReference type="Proteomes" id="UP000095287"/>
    </source>
</evidence>
<feature type="chain" id="PRO_5009314123" evidence="2">
    <location>
        <begin position="19"/>
        <end position="1622"/>
    </location>
</feature>
<dbReference type="InterPro" id="IPR053295">
    <property type="entry name" value="Innate_immunity_reg"/>
</dbReference>
<dbReference type="PROSITE" id="PS00022">
    <property type="entry name" value="EGF_1"/>
    <property type="match status" value="2"/>
</dbReference>
<protein>
    <submittedName>
        <fullName evidence="6">EGF-like domain-containing protein</fullName>
    </submittedName>
</protein>
<feature type="domain" description="EGF-like" evidence="3 4">
    <location>
        <begin position="66"/>
        <end position="77"/>
    </location>
</feature>
<dbReference type="InterPro" id="IPR000742">
    <property type="entry name" value="EGF"/>
</dbReference>
<sequence>MRLKICFLLLLCLSVSTSEEVTCANDGLEYNSQCYCSSRYIGSDNGNTSCTDYECLNYGVPSDNTCHCAPGFLGFHCEPVRCVPQQLQTFGKPQSLSLYVGWNSALKSSFDYINGTIIEFAKNNPDVAVNIKINDRNPTSCTTQKCVEDAFASLNAVEKTSIIPVNRLRQLVDISEFQSHVIIWTAVPLDDGNATEMNDLLQVAIAKRVKISVYAYRPDKSCVKEGAYLCQDFASLRRVANATLGTFLAPYQPLPIAKPFVVNQTLSSLSSTIINSQFFHTVLNSEAMNRPTILTFYPQELTVQIAVTSLDTDPKSVIEFDSGTVSVVANAGRWMLFDVNSLGGSLFLKFKKSFPFYYEIWAIKSEKSLSVGFTSNLEADVTSTVPFFNSDSQSHTLQNQMVMLYDGEEPKAVNTTLSNTVASLQNTIPYGTRPCQYNYLLSHAVDCSQEGEFHMMVTLDSTSVYSEVIPLYCSNPMNGKYFGSFSEEMFEFDDDEFLAEFDKASTTGQPDAATTTAQSEDTTTTAQPSESTTTAQPEACPDTTSNRTFALVLANDFTMVQSMFNVSDSSSLMQPLLEHLHNVPYSTFTIGFLDSMKKCTLKTVHSITGFKNNLLNTIVNENSAGTTTTEWDFADCIHQVLQNEFVQDYSDLFVFTPKGVGKRSGYNDAVKALYKKKITVTVVSQASADCDSPAEDDMAIMTLSTLSNGFAICPQNLNDAAVFLSNYHKVWNKPSVIINTAAGAAGQDYETRDFHVAEKAQFIFMTSCAPGCFIMVDGANIGQPIRANVMAFFYLTLDQGTHSISIVLSPQNFMYKLSMVGGDIGDLYFDFQSQTTSSYLSYGMGEYPLLGGNLAEQAENITLDVTTNDGVITANVAFEANNETACFTQKAQSNFICNKDYQIYYLHIEGSTTRTYPFACLPSSDTVCVNGDKESGQCACYPGWKGDQCAEPEDCLNGGKLVGTACQCPPHFAGIECEKFTGTCSKSEVAETLRYDSQFDSVAVVIEEDQYSTTVAYLKNLAIGFARQYTIVRFTCDGPQNCSVCSPVAMTNRQEKFAELFTNADPCTPNVGGDPLEVALETQISARGIVFFVGSNKTLAEYVPTDESLTLAAKRRAEIRFVSVGKPQENLNLSSISLSPVVTYDKTYFELYANAILPTNSSVQEAMYVVLQGNKAQKITVDKTTTYFVTFSEQLTTPLTGASNNVANQIFIFTGQTSIDLPDKTPYIVEAFGPEKVAFGLNRHIDDETREFGAIAGNGSTSYLSFYSLNWAKDGTSTPTVYYGTKETTGLIATQKNSVSSCHYTWTAQITCNEPGVLPVKISYAGLTRTVAVFCLPEYQELCSSKHTEEVDNGTCTCKDNYGDIDCSRPSCVGGILDGTVCNCPLGEDCSPQNLASTTTTIKTPTTPTTPTTTIRPKSCVNNVNVMLFLYYDAAGSEADMKNYKDFLQLLVSDFHFSESNSLVALYDMTRGRPGPHVLVCSFGADIESKINGISASGPPEDTLDADLNVLNLFTKATIGKGCGSKTLTGIPTYIVYVTSNDGSSIYLNAGKSDKQLEAMDANKYNPIIVPFNMGNEWNNMKEQDYLYPVHNNASAVVDKIWTKICRDTNEITAPATAEPPA</sequence>
<proteinExistence type="predicted"/>
<keyword evidence="5" id="KW-1185">Reference proteome</keyword>
<dbReference type="WBParaSite" id="L893_g3164.t1">
    <property type="protein sequence ID" value="L893_g3164.t1"/>
    <property type="gene ID" value="L893_g3164"/>
</dbReference>
<dbReference type="PANTHER" id="PTHR47324">
    <property type="entry name" value="PROTEIN IRG-7-RELATED"/>
    <property type="match status" value="1"/>
</dbReference>
<feature type="region of interest" description="Disordered" evidence="1">
    <location>
        <begin position="505"/>
        <end position="542"/>
    </location>
</feature>
<evidence type="ECO:0000256" key="2">
    <source>
        <dbReference type="SAM" id="SignalP"/>
    </source>
</evidence>
<feature type="compositionally biased region" description="Low complexity" evidence="1">
    <location>
        <begin position="512"/>
        <end position="536"/>
    </location>
</feature>
<dbReference type="PANTHER" id="PTHR47324:SF3">
    <property type="entry name" value="EGF-LIKE DOMAIN-CONTAINING PROTEIN"/>
    <property type="match status" value="1"/>
</dbReference>
<reference evidence="6" key="1">
    <citation type="submission" date="2016-11" db="UniProtKB">
        <authorList>
            <consortium name="WormBaseParasite"/>
        </authorList>
    </citation>
    <scope>IDENTIFICATION</scope>
</reference>
<evidence type="ECO:0000259" key="4">
    <source>
        <dbReference type="PROSITE" id="PS01186"/>
    </source>
</evidence>
<dbReference type="Gene3D" id="2.10.25.10">
    <property type="entry name" value="Laminin"/>
    <property type="match status" value="2"/>
</dbReference>
<dbReference type="Proteomes" id="UP000095287">
    <property type="component" value="Unplaced"/>
</dbReference>
<dbReference type="PROSITE" id="PS01186">
    <property type="entry name" value="EGF_2"/>
    <property type="match status" value="1"/>
</dbReference>
<dbReference type="SMART" id="SM00181">
    <property type="entry name" value="EGF"/>
    <property type="match status" value="2"/>
</dbReference>
<evidence type="ECO:0000256" key="1">
    <source>
        <dbReference type="SAM" id="MobiDB-lite"/>
    </source>
</evidence>
<name>A0A1I8A0H0_9BILA</name>